<comment type="caution">
    <text evidence="5">The sequence shown here is derived from an EMBL/GenBank/DDBJ whole genome shotgun (WGS) entry which is preliminary data.</text>
</comment>
<feature type="binding site" evidence="4">
    <location>
        <begin position="211"/>
        <end position="212"/>
    </location>
    <ligand>
        <name>substrate</name>
    </ligand>
</feature>
<evidence type="ECO:0000313" key="6">
    <source>
        <dbReference type="Proteomes" id="UP000288215"/>
    </source>
</evidence>
<evidence type="ECO:0000256" key="1">
    <source>
        <dbReference type="ARBA" id="ARBA00009229"/>
    </source>
</evidence>
<name>A0A3S3S789_METS7</name>
<dbReference type="InterPro" id="IPR037171">
    <property type="entry name" value="NagB/RpiA_transferase-like"/>
</dbReference>
<dbReference type="InterPro" id="IPR027363">
    <property type="entry name" value="M1Pi_N"/>
</dbReference>
<dbReference type="GO" id="GO:0043917">
    <property type="term" value="F:ribose 1,5-bisphosphate isomerase activity"/>
    <property type="evidence" value="ECO:0007669"/>
    <property type="project" value="UniProtKB-UniRule"/>
</dbReference>
<dbReference type="PANTHER" id="PTHR43475">
    <property type="entry name" value="METHYLTHIORIBOSE-1-PHOSPHATE ISOMERASE"/>
    <property type="match status" value="1"/>
</dbReference>
<comment type="caution">
    <text evidence="4">Lacks conserved residue(s) required for the propagation of feature annotation.</text>
</comment>
<comment type="function">
    <text evidence="4">Catalyzes the isomerization of ribose 1,5-bisphosphate (R15P) to ribulose 1,5-bisphosphate (RuBP), the CO(2) acceptor and substrate for RubisCO. Functions in an archaeal AMP degradation pathway, together with AMP phosphorylase and RubisCO.</text>
</comment>
<keyword evidence="2 4" id="KW-0413">Isomerase</keyword>
<dbReference type="HAMAP" id="MF_02230">
    <property type="entry name" value="R15P_isomerase"/>
    <property type="match status" value="1"/>
</dbReference>
<proteinExistence type="inferred from homology"/>
<dbReference type="GO" id="GO:0019509">
    <property type="term" value="P:L-methionine salvage from methylthioadenosine"/>
    <property type="evidence" value="ECO:0007669"/>
    <property type="project" value="TreeGrafter"/>
</dbReference>
<dbReference type="InterPro" id="IPR005250">
    <property type="entry name" value="R15Pi"/>
</dbReference>
<evidence type="ECO:0000256" key="4">
    <source>
        <dbReference type="HAMAP-Rule" id="MF_02230"/>
    </source>
</evidence>
<dbReference type="EMBL" id="RXGA01000003">
    <property type="protein sequence ID" value="RWX72992.1"/>
    <property type="molecule type" value="Genomic_DNA"/>
</dbReference>
<feature type="active site" description="Proton acceptor" evidence="4">
    <location>
        <position position="132"/>
    </location>
</feature>
<feature type="active site" description="Proton donor" evidence="4">
    <location>
        <position position="201"/>
    </location>
</feature>
<dbReference type="NCBIfam" id="TIGR00511">
    <property type="entry name" value="ribulose_e2b2"/>
    <property type="match status" value="1"/>
</dbReference>
<dbReference type="Gene3D" id="3.40.50.10470">
    <property type="entry name" value="Translation initiation factor eif-2b, domain 2"/>
    <property type="match status" value="1"/>
</dbReference>
<evidence type="ECO:0000256" key="3">
    <source>
        <dbReference type="ARBA" id="ARBA00023277"/>
    </source>
</evidence>
<feature type="binding site" evidence="4">
    <location>
        <position position="237"/>
    </location>
    <ligand>
        <name>substrate</name>
    </ligand>
</feature>
<keyword evidence="3 4" id="KW-0119">Carbohydrate metabolism</keyword>
<dbReference type="InterPro" id="IPR042529">
    <property type="entry name" value="IF_2B-like_C"/>
</dbReference>
<feature type="binding site" evidence="4">
    <location>
        <position position="62"/>
    </location>
    <ligand>
        <name>substrate</name>
    </ligand>
</feature>
<evidence type="ECO:0000313" key="5">
    <source>
        <dbReference type="EMBL" id="RWX72992.1"/>
    </source>
</evidence>
<comment type="similarity">
    <text evidence="1 4">Belongs to the eIF-2B alpha/beta/delta subunits family. R15P isomerase subfamily.</text>
</comment>
<gene>
    <name evidence="5" type="ORF">Metus_0966</name>
</gene>
<organism evidence="5 6">
    <name type="scientific">Methanosuratincola subterraneus</name>
    <dbReference type="NCBI Taxonomy" id="2593994"/>
    <lineage>
        <taxon>Archaea</taxon>
        <taxon>Thermoproteota</taxon>
        <taxon>Methanosuratincolia</taxon>
        <taxon>Candidatus Methanomethylicales</taxon>
        <taxon>Candidatus Methanomethylicaceae</taxon>
        <taxon>Candidatus Methanosuratincola (ex Vanwonterghem et al. 2016)</taxon>
    </lineage>
</organism>
<accession>A0A3S3S789</accession>
<dbReference type="FunFam" id="3.40.50.10470:FF:000019">
    <property type="entry name" value="Ribose 1,5-bisphosphate isomerase"/>
    <property type="match status" value="1"/>
</dbReference>
<dbReference type="Pfam" id="PF01008">
    <property type="entry name" value="IF-2B"/>
    <property type="match status" value="1"/>
</dbReference>
<dbReference type="PANTHER" id="PTHR43475:SF2">
    <property type="entry name" value="RIBOSE 1,5-BISPHOSPHATE ISOMERASE"/>
    <property type="match status" value="1"/>
</dbReference>
<sequence length="327" mass="35627">MASEEIIRLAEDIRSMRIRGAAEIGRAAASGLKSYALGSKAPDATSYMEGFDEVYRLLINTRPTAVSLANALNYIRHRVLGAYRDGAPTEVLRQTTIEASDAFLKSSFEAVKRISEIGSKRIRNGDLVMTHCNSSVAISTLIEAKRQGKDFSVIATETRPRYQGRLTAKALSEAGIPVTLIVDSAARYFMPKVDKVVVGSDVVTANGAVVNKIGTSQIALAAKEARVRVYVCAETYKFSPSTMLGELVEIEERPPTEVVPEEEVAALGNVKIANPAFDITPAEMIDAIITERGVIPPQAAILILMEEFGYRIGEEQTGRVFVEEEER</sequence>
<dbReference type="InterPro" id="IPR011559">
    <property type="entry name" value="Initiation_fac_2B_a/b/d"/>
</dbReference>
<dbReference type="AlphaFoldDB" id="A0A3S3S789"/>
<dbReference type="InterPro" id="IPR000649">
    <property type="entry name" value="IF-2B-related"/>
</dbReference>
<dbReference type="Gene3D" id="1.20.120.420">
    <property type="entry name" value="translation initiation factor eif-2b, domain 1"/>
    <property type="match status" value="1"/>
</dbReference>
<dbReference type="GO" id="GO:0019323">
    <property type="term" value="P:pentose catabolic process"/>
    <property type="evidence" value="ECO:0007669"/>
    <property type="project" value="UniProtKB-UniRule"/>
</dbReference>
<dbReference type="SUPFAM" id="SSF100950">
    <property type="entry name" value="NagB/RpiA/CoA transferase-like"/>
    <property type="match status" value="1"/>
</dbReference>
<comment type="catalytic activity">
    <reaction evidence="4">
        <text>alpha-D-ribose 1,5-bisphosphate = D-ribulose 1,5-bisphosphate</text>
        <dbReference type="Rhea" id="RHEA:32243"/>
        <dbReference type="ChEBI" id="CHEBI:57870"/>
        <dbReference type="ChEBI" id="CHEBI:68688"/>
        <dbReference type="EC" id="5.3.1.29"/>
    </reaction>
</comment>
<evidence type="ECO:0000256" key="2">
    <source>
        <dbReference type="ARBA" id="ARBA00023235"/>
    </source>
</evidence>
<reference evidence="5 6" key="1">
    <citation type="submission" date="2018-12" db="EMBL/GenBank/DDBJ databases">
        <title>The complete genome of the methanogenic archaea of the candidate phylum Verstraetearchaeota, obtained from the metagenome of underground thermal water.</title>
        <authorList>
            <person name="Kadnikov V.V."/>
            <person name="Mardanov A.V."/>
            <person name="Beletsky A.V."/>
            <person name="Karnachuk O.V."/>
            <person name="Ravin N.V."/>
        </authorList>
    </citation>
    <scope>NUCLEOTIDE SEQUENCE [LARGE SCALE GENOMIC DNA]</scope>
    <source>
        <strain evidence="5">Ch88</strain>
    </source>
</reference>
<dbReference type="EC" id="5.3.1.29" evidence="4"/>
<protein>
    <recommendedName>
        <fullName evidence="4">Ribose 1,5-bisphosphate isomerase</fullName>
        <shortName evidence="4">R15P isomerase</shortName>
        <shortName evidence="4">R15Pi</shortName>
        <ecNumber evidence="4">5.3.1.29</ecNumber>
    </recommendedName>
    <alternativeName>
        <fullName evidence="4">Ribulose 1,5-bisphosphate synthase</fullName>
        <shortName evidence="4">RuBP synthase</shortName>
    </alternativeName>
</protein>
<comment type="miscellaneous">
    <text evidence="4">Reaction proceeds via a cis-phosphoenolate intermediate.</text>
</comment>
<dbReference type="NCBIfam" id="TIGR00524">
    <property type="entry name" value="eIF-2B_rel"/>
    <property type="match status" value="1"/>
</dbReference>
<dbReference type="GO" id="GO:0046523">
    <property type="term" value="F:S-methyl-5-thioribose-1-phosphate isomerase activity"/>
    <property type="evidence" value="ECO:0007669"/>
    <property type="project" value="TreeGrafter"/>
</dbReference>
<feature type="binding site" evidence="4">
    <location>
        <begin position="19"/>
        <end position="22"/>
    </location>
    <ligand>
        <name>substrate</name>
    </ligand>
</feature>
<dbReference type="Proteomes" id="UP000288215">
    <property type="component" value="Unassembled WGS sequence"/>
</dbReference>